<organism evidence="1">
    <name type="scientific">Anguilla anguilla</name>
    <name type="common">European freshwater eel</name>
    <name type="synonym">Muraena anguilla</name>
    <dbReference type="NCBI Taxonomy" id="7936"/>
    <lineage>
        <taxon>Eukaryota</taxon>
        <taxon>Metazoa</taxon>
        <taxon>Chordata</taxon>
        <taxon>Craniata</taxon>
        <taxon>Vertebrata</taxon>
        <taxon>Euteleostomi</taxon>
        <taxon>Actinopterygii</taxon>
        <taxon>Neopterygii</taxon>
        <taxon>Teleostei</taxon>
        <taxon>Anguilliformes</taxon>
        <taxon>Anguillidae</taxon>
        <taxon>Anguilla</taxon>
    </lineage>
</organism>
<evidence type="ECO:0000313" key="1">
    <source>
        <dbReference type="EMBL" id="JAH47141.1"/>
    </source>
</evidence>
<name>A0A0E9T0N6_ANGAN</name>
<accession>A0A0E9T0N6</accession>
<sequence length="14" mass="1790">MYFIFSTFFFLVDL</sequence>
<proteinExistence type="predicted"/>
<reference evidence="1" key="1">
    <citation type="submission" date="2014-11" db="EMBL/GenBank/DDBJ databases">
        <authorList>
            <person name="Amaro Gonzalez C."/>
        </authorList>
    </citation>
    <scope>NUCLEOTIDE SEQUENCE</scope>
</reference>
<dbReference type="EMBL" id="GBXM01061436">
    <property type="protein sequence ID" value="JAH47141.1"/>
    <property type="molecule type" value="Transcribed_RNA"/>
</dbReference>
<protein>
    <submittedName>
        <fullName evidence="1">Uncharacterized protein</fullName>
    </submittedName>
</protein>
<reference evidence="1" key="2">
    <citation type="journal article" date="2015" name="Fish Shellfish Immunol.">
        <title>Early steps in the European eel (Anguilla anguilla)-Vibrio vulnificus interaction in the gills: Role of the RtxA13 toxin.</title>
        <authorList>
            <person name="Callol A."/>
            <person name="Pajuelo D."/>
            <person name="Ebbesson L."/>
            <person name="Teles M."/>
            <person name="MacKenzie S."/>
            <person name="Amaro C."/>
        </authorList>
    </citation>
    <scope>NUCLEOTIDE SEQUENCE</scope>
</reference>